<organism evidence="1 2">
    <name type="scientific">Oldenlandia corymbosa var. corymbosa</name>
    <dbReference type="NCBI Taxonomy" id="529605"/>
    <lineage>
        <taxon>Eukaryota</taxon>
        <taxon>Viridiplantae</taxon>
        <taxon>Streptophyta</taxon>
        <taxon>Embryophyta</taxon>
        <taxon>Tracheophyta</taxon>
        <taxon>Spermatophyta</taxon>
        <taxon>Magnoliopsida</taxon>
        <taxon>eudicotyledons</taxon>
        <taxon>Gunneridae</taxon>
        <taxon>Pentapetalae</taxon>
        <taxon>asterids</taxon>
        <taxon>lamiids</taxon>
        <taxon>Gentianales</taxon>
        <taxon>Rubiaceae</taxon>
        <taxon>Rubioideae</taxon>
        <taxon>Spermacoceae</taxon>
        <taxon>Hedyotis-Oldenlandia complex</taxon>
        <taxon>Oldenlandia</taxon>
    </lineage>
</organism>
<sequence length="198" mass="22205">MDSEIAPLGDVKDEESNHLQLFQEVEHINFVFDDKFSMVVEVGIKDDGRLKPKNGSCQAKFKSITKSTRYLQALSRAKDVDEQFHGFHVCLGVKFKVLMHVKNLEEVFGAPRLGNAINTANVVYEWALLEDRPGAPLLLGWDGNGDDQQERRPGSKSSVNQLDRFIKINDFVVADEDVVLPLGKNIREGALPEENIPT</sequence>
<reference evidence="1" key="1">
    <citation type="submission" date="2023-03" db="EMBL/GenBank/DDBJ databases">
        <authorList>
            <person name="Julca I."/>
        </authorList>
    </citation>
    <scope>NUCLEOTIDE SEQUENCE</scope>
</reference>
<keyword evidence="2" id="KW-1185">Reference proteome</keyword>
<protein>
    <submittedName>
        <fullName evidence="1">OLC1v1015872C1</fullName>
    </submittedName>
</protein>
<evidence type="ECO:0000313" key="2">
    <source>
        <dbReference type="Proteomes" id="UP001161247"/>
    </source>
</evidence>
<evidence type="ECO:0000313" key="1">
    <source>
        <dbReference type="EMBL" id="CAI9115038.1"/>
    </source>
</evidence>
<gene>
    <name evidence="1" type="ORF">OLC1_LOCUS21635</name>
</gene>
<accession>A0AAV1E725</accession>
<dbReference type="EMBL" id="OX459125">
    <property type="protein sequence ID" value="CAI9115038.1"/>
    <property type="molecule type" value="Genomic_DNA"/>
</dbReference>
<proteinExistence type="predicted"/>
<dbReference type="AlphaFoldDB" id="A0AAV1E725"/>
<dbReference type="Proteomes" id="UP001161247">
    <property type="component" value="Chromosome 8"/>
</dbReference>
<name>A0AAV1E725_OLDCO</name>